<sequence length="360" mass="37420">MNEQTGFRAFCKRKDIEISFRRYVQDALSAMGLGLFASLLIGLISKTIGEQLCNIPGITEKSAVPAFLILIGTAAMNMMGPAIGAAVARSLKAPPLVLFSCIALGYMGATFTGFGIKFTGGPAGAFIAVAVGAEFGKMISKETKIDIIVTPAVTLITGGLAATLIGPGVGWLMMELGNSIVAACNWQPFWFGIFISVVVGLVLTAPISSAALCIMLGISGLAAGAATAGCCAQMIGFAVISYKENGIGGFFAQGIGTSMLQVPNIVQHPWILVPPTLTAAITGPISTCIFKMTNNAAGAGMGTSGLVGQIMTLTDMGFTLPVFFNILIIQIIAPAIISWLIYKVMYRAGLIKDGDMKLDL</sequence>
<organism evidence="10 11">
    <name type="scientific">Hornefia porci</name>
    <dbReference type="NCBI Taxonomy" id="2652292"/>
    <lineage>
        <taxon>Bacteria</taxon>
        <taxon>Bacillati</taxon>
        <taxon>Bacillota</taxon>
        <taxon>Clostridia</taxon>
        <taxon>Peptostreptococcales</taxon>
        <taxon>Anaerovoracaceae</taxon>
        <taxon>Hornefia</taxon>
    </lineage>
</organism>
<feature type="transmembrane region" description="Helical" evidence="8">
    <location>
        <begin position="64"/>
        <end position="84"/>
    </location>
</feature>
<dbReference type="RefSeq" id="WP_075713323.1">
    <property type="nucleotide sequence ID" value="NZ_MJIE01000001.1"/>
</dbReference>
<evidence type="ECO:0000313" key="11">
    <source>
        <dbReference type="Proteomes" id="UP000187404"/>
    </source>
</evidence>
<keyword evidence="4 10" id="KW-0762">Sugar transport</keyword>
<evidence type="ECO:0000256" key="8">
    <source>
        <dbReference type="SAM" id="Phobius"/>
    </source>
</evidence>
<comment type="subcellular location">
    <subcellularLocation>
        <location evidence="1">Cell membrane</location>
        <topology evidence="1">Multi-pass membrane protein</topology>
    </subcellularLocation>
</comment>
<evidence type="ECO:0000256" key="4">
    <source>
        <dbReference type="ARBA" id="ARBA00022597"/>
    </source>
</evidence>
<comment type="caution">
    <text evidence="10">The sequence shown here is derived from an EMBL/GenBank/DDBJ whole genome shotgun (WGS) entry which is preliminary data.</text>
</comment>
<keyword evidence="6 8" id="KW-1133">Transmembrane helix</keyword>
<dbReference type="GO" id="GO:0009401">
    <property type="term" value="P:phosphoenolpyruvate-dependent sugar phosphotransferase system"/>
    <property type="evidence" value="ECO:0007669"/>
    <property type="project" value="InterPro"/>
</dbReference>
<feature type="transmembrane region" description="Helical" evidence="8">
    <location>
        <begin position="23"/>
        <end position="44"/>
    </location>
</feature>
<feature type="transmembrane region" description="Helical" evidence="8">
    <location>
        <begin position="221"/>
        <end position="242"/>
    </location>
</feature>
<keyword evidence="5 8" id="KW-0812">Transmembrane</keyword>
<feature type="transmembrane region" description="Helical" evidence="8">
    <location>
        <begin position="147"/>
        <end position="169"/>
    </location>
</feature>
<evidence type="ECO:0000256" key="6">
    <source>
        <dbReference type="ARBA" id="ARBA00022989"/>
    </source>
</evidence>
<feature type="transmembrane region" description="Helical" evidence="8">
    <location>
        <begin position="322"/>
        <end position="342"/>
    </location>
</feature>
<keyword evidence="7 8" id="KW-0472">Membrane</keyword>
<evidence type="ECO:0000256" key="5">
    <source>
        <dbReference type="ARBA" id="ARBA00022692"/>
    </source>
</evidence>
<evidence type="ECO:0000259" key="9">
    <source>
        <dbReference type="Pfam" id="PF13303"/>
    </source>
</evidence>
<dbReference type="OrthoDB" id="396983at2"/>
<dbReference type="GO" id="GO:0005886">
    <property type="term" value="C:plasma membrane"/>
    <property type="evidence" value="ECO:0007669"/>
    <property type="project" value="UniProtKB-SubCell"/>
</dbReference>
<dbReference type="Pfam" id="PF13303">
    <property type="entry name" value="PTS_EIIC_2"/>
    <property type="match status" value="1"/>
</dbReference>
<dbReference type="Proteomes" id="UP000187404">
    <property type="component" value="Unassembled WGS sequence"/>
</dbReference>
<evidence type="ECO:0000256" key="7">
    <source>
        <dbReference type="ARBA" id="ARBA00023136"/>
    </source>
</evidence>
<feature type="domain" description="Phosphotransferase system EIIC" evidence="9">
    <location>
        <begin position="27"/>
        <end position="358"/>
    </location>
</feature>
<protein>
    <submittedName>
        <fullName evidence="10">PTS sugar transporter subunit IID</fullName>
    </submittedName>
</protein>
<name>A0A1Q9JIN6_9FIRM</name>
<accession>A0A1Q9JIN6</accession>
<feature type="transmembrane region" description="Helical" evidence="8">
    <location>
        <begin position="96"/>
        <end position="116"/>
    </location>
</feature>
<evidence type="ECO:0000256" key="1">
    <source>
        <dbReference type="ARBA" id="ARBA00004651"/>
    </source>
</evidence>
<evidence type="ECO:0000256" key="2">
    <source>
        <dbReference type="ARBA" id="ARBA00022448"/>
    </source>
</evidence>
<keyword evidence="11" id="KW-1185">Reference proteome</keyword>
<feature type="transmembrane region" description="Helical" evidence="8">
    <location>
        <begin position="122"/>
        <end position="140"/>
    </location>
</feature>
<dbReference type="GO" id="GO:0008982">
    <property type="term" value="F:protein-N(PI)-phosphohistidine-sugar phosphotransferase activity"/>
    <property type="evidence" value="ECO:0007669"/>
    <property type="project" value="InterPro"/>
</dbReference>
<keyword evidence="2" id="KW-0813">Transport</keyword>
<reference evidence="10 11" key="1">
    <citation type="journal article" date="2016" name="Appl. Environ. Microbiol.">
        <title>Function and Phylogeny of Bacterial Butyryl Coenzyme A:Acetate Transferases and Their Diversity in the Proximal Colon of Swine.</title>
        <authorList>
            <person name="Trachsel J."/>
            <person name="Bayles D.O."/>
            <person name="Looft T."/>
            <person name="Levine U.Y."/>
            <person name="Allen H.K."/>
        </authorList>
    </citation>
    <scope>NUCLEOTIDE SEQUENCE [LARGE SCALE GENOMIC DNA]</scope>
    <source>
        <strain evidence="10 11">68-3-10</strain>
    </source>
</reference>
<dbReference type="EMBL" id="MJIE01000001">
    <property type="protein sequence ID" value="OLR56066.1"/>
    <property type="molecule type" value="Genomic_DNA"/>
</dbReference>
<dbReference type="InterPro" id="IPR003352">
    <property type="entry name" value="PTS_EIIC"/>
</dbReference>
<gene>
    <name evidence="10" type="ORF">BHK98_08330</name>
</gene>
<evidence type="ECO:0000256" key="3">
    <source>
        <dbReference type="ARBA" id="ARBA00022475"/>
    </source>
</evidence>
<feature type="transmembrane region" description="Helical" evidence="8">
    <location>
        <begin position="189"/>
        <end position="214"/>
    </location>
</feature>
<keyword evidence="3" id="KW-1003">Cell membrane</keyword>
<dbReference type="STRING" id="1261640.BHK98_08330"/>
<evidence type="ECO:0000313" key="10">
    <source>
        <dbReference type="EMBL" id="OLR56066.1"/>
    </source>
</evidence>
<proteinExistence type="predicted"/>
<dbReference type="AlphaFoldDB" id="A0A1Q9JIN6"/>